<gene>
    <name evidence="7" type="primary">foxa</name>
</gene>
<dbReference type="GeneTree" id="ENSGT00940000155999"/>
<evidence type="ECO:0000259" key="6">
    <source>
        <dbReference type="PROSITE" id="PS50039"/>
    </source>
</evidence>
<reference evidence="7" key="2">
    <citation type="submission" date="2025-08" db="UniProtKB">
        <authorList>
            <consortium name="Ensembl"/>
        </authorList>
    </citation>
    <scope>IDENTIFICATION</scope>
</reference>
<accession>A0AAY5EUZ7</accession>
<keyword evidence="2 4" id="KW-0238">DNA-binding</keyword>
<sequence length="370" mass="40711">MFVFSVQVFCGGESVQLSGGAYSSPEHLYHSFSPQTEPGTAGDSGRLESPTCVLAQQQRCPDTDPNGTEFPELKSVYRRSFNHAKPPYSYISLICMAIQQSPEKKLTLNEIYDWIRHLFPYYRQNQQRWQNSIRHSLSFNDCFVRVPRSPGSLGKGSFWTLHPDSGNMFENGCYMRRQKRFRCSRASSPSAAESAPKKRAREDGKKKRSEVKVSAGSSISPVPPQPPALLPVLDCPPLSRSSSSNLPLQHAVPSPALFPPTLAEHAAHPAGVAYPAMATPGGRLQPTVSLPAEPCGHGEMFFHRHVSVPPLVDFQFYEAPVSYPVYCPSSASGVHHYNPYATSREDATYVGDSVYCSGISRCPVPVLSSS</sequence>
<evidence type="ECO:0000256" key="2">
    <source>
        <dbReference type="ARBA" id="ARBA00023125"/>
    </source>
</evidence>
<proteinExistence type="predicted"/>
<dbReference type="Ensembl" id="ENSEEET00000055991.1">
    <property type="protein sequence ID" value="ENSEEEP00000060568.1"/>
    <property type="gene ID" value="ENSEEEG00000026180.1"/>
</dbReference>
<feature type="domain" description="Fork-head" evidence="6">
    <location>
        <begin position="85"/>
        <end position="179"/>
    </location>
</feature>
<dbReference type="PANTHER" id="PTHR11829">
    <property type="entry name" value="FORKHEAD BOX PROTEIN"/>
    <property type="match status" value="1"/>
</dbReference>
<dbReference type="Pfam" id="PF00250">
    <property type="entry name" value="Forkhead"/>
    <property type="match status" value="1"/>
</dbReference>
<feature type="compositionally biased region" description="Low complexity" evidence="5">
    <location>
        <begin position="185"/>
        <end position="194"/>
    </location>
</feature>
<dbReference type="InterPro" id="IPR036390">
    <property type="entry name" value="WH_DNA-bd_sf"/>
</dbReference>
<reference evidence="7 8" key="1">
    <citation type="submission" date="2020-05" db="EMBL/GenBank/DDBJ databases">
        <title>Electrophorus electricus (electric eel) genome, fEleEle1, primary haplotype.</title>
        <authorList>
            <person name="Myers G."/>
            <person name="Meyer A."/>
            <person name="Fedrigo O."/>
            <person name="Formenti G."/>
            <person name="Rhie A."/>
            <person name="Tracey A."/>
            <person name="Sims Y."/>
            <person name="Jarvis E.D."/>
        </authorList>
    </citation>
    <scope>NUCLEOTIDE SEQUENCE [LARGE SCALE GENOMIC DNA]</scope>
</reference>
<name>A0AAY5EUZ7_ELEEL</name>
<protein>
    <submittedName>
        <fullName evidence="7">Forkhead box A sequence</fullName>
    </submittedName>
</protein>
<dbReference type="GO" id="GO:0009653">
    <property type="term" value="P:anatomical structure morphogenesis"/>
    <property type="evidence" value="ECO:0007669"/>
    <property type="project" value="TreeGrafter"/>
</dbReference>
<feature type="region of interest" description="Disordered" evidence="5">
    <location>
        <begin position="185"/>
        <end position="234"/>
    </location>
</feature>
<dbReference type="Gene3D" id="1.10.10.10">
    <property type="entry name" value="Winged helix-like DNA-binding domain superfamily/Winged helix DNA-binding domain"/>
    <property type="match status" value="1"/>
</dbReference>
<dbReference type="SMART" id="SM00339">
    <property type="entry name" value="FH"/>
    <property type="match status" value="1"/>
</dbReference>
<dbReference type="PANTHER" id="PTHR11829:SF380">
    <property type="entry name" value="PROTEIN FORK HEAD"/>
    <property type="match status" value="1"/>
</dbReference>
<dbReference type="GO" id="GO:0000978">
    <property type="term" value="F:RNA polymerase II cis-regulatory region sequence-specific DNA binding"/>
    <property type="evidence" value="ECO:0007669"/>
    <property type="project" value="TreeGrafter"/>
</dbReference>
<evidence type="ECO:0000256" key="5">
    <source>
        <dbReference type="SAM" id="MobiDB-lite"/>
    </source>
</evidence>
<dbReference type="PRINTS" id="PR00053">
    <property type="entry name" value="FORKHEAD"/>
</dbReference>
<evidence type="ECO:0000313" key="7">
    <source>
        <dbReference type="Ensembl" id="ENSEEEP00000060568.1"/>
    </source>
</evidence>
<dbReference type="InterPro" id="IPR036388">
    <property type="entry name" value="WH-like_DNA-bd_sf"/>
</dbReference>
<dbReference type="InterPro" id="IPR018122">
    <property type="entry name" value="TF_fork_head_CS_1"/>
</dbReference>
<keyword evidence="3 4" id="KW-0539">Nucleus</keyword>
<evidence type="ECO:0000256" key="4">
    <source>
        <dbReference type="PROSITE-ProRule" id="PRU00089"/>
    </source>
</evidence>
<dbReference type="InterPro" id="IPR001766">
    <property type="entry name" value="Fork_head_dom"/>
</dbReference>
<organism evidence="7 8">
    <name type="scientific">Electrophorus electricus</name>
    <name type="common">Electric eel</name>
    <name type="synonym">Gymnotus electricus</name>
    <dbReference type="NCBI Taxonomy" id="8005"/>
    <lineage>
        <taxon>Eukaryota</taxon>
        <taxon>Metazoa</taxon>
        <taxon>Chordata</taxon>
        <taxon>Craniata</taxon>
        <taxon>Vertebrata</taxon>
        <taxon>Euteleostomi</taxon>
        <taxon>Actinopterygii</taxon>
        <taxon>Neopterygii</taxon>
        <taxon>Teleostei</taxon>
        <taxon>Ostariophysi</taxon>
        <taxon>Gymnotiformes</taxon>
        <taxon>Gymnotoidei</taxon>
        <taxon>Gymnotidae</taxon>
        <taxon>Electrophorus</taxon>
    </lineage>
</organism>
<feature type="DNA-binding region" description="Fork-head" evidence="4">
    <location>
        <begin position="85"/>
        <end position="179"/>
    </location>
</feature>
<comment type="subcellular location">
    <subcellularLocation>
        <location evidence="1 4">Nucleus</location>
    </subcellularLocation>
</comment>
<dbReference type="GO" id="GO:0030154">
    <property type="term" value="P:cell differentiation"/>
    <property type="evidence" value="ECO:0007669"/>
    <property type="project" value="TreeGrafter"/>
</dbReference>
<dbReference type="InterPro" id="IPR030456">
    <property type="entry name" value="TF_fork_head_CS_2"/>
</dbReference>
<reference evidence="7" key="3">
    <citation type="submission" date="2025-09" db="UniProtKB">
        <authorList>
            <consortium name="Ensembl"/>
        </authorList>
    </citation>
    <scope>IDENTIFICATION</scope>
</reference>
<dbReference type="PROSITE" id="PS50039">
    <property type="entry name" value="FORK_HEAD_3"/>
    <property type="match status" value="1"/>
</dbReference>
<keyword evidence="8" id="KW-1185">Reference proteome</keyword>
<dbReference type="Proteomes" id="UP000314983">
    <property type="component" value="Chromosome 12"/>
</dbReference>
<dbReference type="AlphaFoldDB" id="A0AAY5EUZ7"/>
<evidence type="ECO:0000256" key="3">
    <source>
        <dbReference type="ARBA" id="ARBA00023242"/>
    </source>
</evidence>
<evidence type="ECO:0000256" key="1">
    <source>
        <dbReference type="ARBA" id="ARBA00004123"/>
    </source>
</evidence>
<dbReference type="GO" id="GO:0000981">
    <property type="term" value="F:DNA-binding transcription factor activity, RNA polymerase II-specific"/>
    <property type="evidence" value="ECO:0007669"/>
    <property type="project" value="TreeGrafter"/>
</dbReference>
<evidence type="ECO:0000313" key="8">
    <source>
        <dbReference type="Proteomes" id="UP000314983"/>
    </source>
</evidence>
<dbReference type="PROSITE" id="PS00657">
    <property type="entry name" value="FORK_HEAD_1"/>
    <property type="match status" value="1"/>
</dbReference>
<dbReference type="SUPFAM" id="SSF46785">
    <property type="entry name" value="Winged helix' DNA-binding domain"/>
    <property type="match status" value="1"/>
</dbReference>
<dbReference type="GO" id="GO:0005634">
    <property type="term" value="C:nucleus"/>
    <property type="evidence" value="ECO:0007669"/>
    <property type="project" value="UniProtKB-SubCell"/>
</dbReference>
<dbReference type="PROSITE" id="PS00658">
    <property type="entry name" value="FORK_HEAD_2"/>
    <property type="match status" value="1"/>
</dbReference>
<dbReference type="FunFam" id="1.10.10.10:FF:000042">
    <property type="entry name" value="hepatocyte nuclear factor 3-beta"/>
    <property type="match status" value="1"/>
</dbReference>
<dbReference type="InterPro" id="IPR050211">
    <property type="entry name" value="FOX_domain-containing"/>
</dbReference>